<feature type="domain" description="G-protein coupled receptors family 1 profile" evidence="11">
    <location>
        <begin position="37"/>
        <end position="283"/>
    </location>
</feature>
<dbReference type="Gene3D" id="1.20.1070.10">
    <property type="entry name" value="Rhodopsin 7-helix transmembrane proteins"/>
    <property type="match status" value="1"/>
</dbReference>
<comment type="subcellular location">
    <subcellularLocation>
        <location evidence="1">Cell membrane</location>
        <topology evidence="1">Multi-pass membrane protein</topology>
    </subcellularLocation>
</comment>
<evidence type="ECO:0000256" key="3">
    <source>
        <dbReference type="ARBA" id="ARBA00022692"/>
    </source>
</evidence>
<evidence type="ECO:0000313" key="12">
    <source>
        <dbReference type="EMBL" id="KAG8546355.1"/>
    </source>
</evidence>
<proteinExistence type="predicted"/>
<dbReference type="PROSITE" id="PS50262">
    <property type="entry name" value="G_PROTEIN_RECEP_F1_2"/>
    <property type="match status" value="1"/>
</dbReference>
<evidence type="ECO:0000256" key="4">
    <source>
        <dbReference type="ARBA" id="ARBA00022725"/>
    </source>
</evidence>
<keyword evidence="9" id="KW-0807">Transducer</keyword>
<keyword evidence="6" id="KW-0297">G-protein coupled receptor</keyword>
<dbReference type="GO" id="GO:0004984">
    <property type="term" value="F:olfactory receptor activity"/>
    <property type="evidence" value="ECO:0007669"/>
    <property type="project" value="InterPro"/>
</dbReference>
<keyword evidence="4" id="KW-0716">Sensory transduction</keyword>
<feature type="transmembrane region" description="Helical" evidence="10">
    <location>
        <begin position="267"/>
        <end position="285"/>
    </location>
</feature>
<reference evidence="12" key="1">
    <citation type="thesis" date="2020" institute="ProQuest LLC" country="789 East Eisenhower Parkway, Ann Arbor, MI, USA">
        <title>Comparative Genomics and Chromosome Evolution.</title>
        <authorList>
            <person name="Mudd A.B."/>
        </authorList>
    </citation>
    <scope>NUCLEOTIDE SEQUENCE</scope>
    <source>
        <strain evidence="12">237g6f4</strain>
        <tissue evidence="12">Blood</tissue>
    </source>
</reference>
<dbReference type="Proteomes" id="UP000824782">
    <property type="component" value="Unassembled WGS sequence"/>
</dbReference>
<feature type="transmembrane region" description="Helical" evidence="10">
    <location>
        <begin position="94"/>
        <end position="116"/>
    </location>
</feature>
<evidence type="ECO:0000256" key="7">
    <source>
        <dbReference type="ARBA" id="ARBA00023136"/>
    </source>
</evidence>
<gene>
    <name evidence="12" type="ORF">GDO81_019159</name>
</gene>
<dbReference type="CDD" id="cd13954">
    <property type="entry name" value="7tmA_OR"/>
    <property type="match status" value="1"/>
</dbReference>
<dbReference type="GO" id="GO:0005886">
    <property type="term" value="C:plasma membrane"/>
    <property type="evidence" value="ECO:0007669"/>
    <property type="project" value="UniProtKB-SubCell"/>
</dbReference>
<dbReference type="InterPro" id="IPR050516">
    <property type="entry name" value="Olfactory_GPCR"/>
</dbReference>
<evidence type="ECO:0000313" key="13">
    <source>
        <dbReference type="Proteomes" id="UP000824782"/>
    </source>
</evidence>
<evidence type="ECO:0000256" key="8">
    <source>
        <dbReference type="ARBA" id="ARBA00023170"/>
    </source>
</evidence>
<evidence type="ECO:0000259" key="11">
    <source>
        <dbReference type="PROSITE" id="PS50262"/>
    </source>
</evidence>
<dbReference type="InterPro" id="IPR017452">
    <property type="entry name" value="GPCR_Rhodpsn_7TM"/>
</dbReference>
<evidence type="ECO:0000256" key="10">
    <source>
        <dbReference type="SAM" id="Phobius"/>
    </source>
</evidence>
<keyword evidence="4" id="KW-0552">Olfaction</keyword>
<evidence type="ECO:0000256" key="1">
    <source>
        <dbReference type="ARBA" id="ARBA00004651"/>
    </source>
</evidence>
<dbReference type="GO" id="GO:0004930">
    <property type="term" value="F:G protein-coupled receptor activity"/>
    <property type="evidence" value="ECO:0007669"/>
    <property type="project" value="UniProtKB-KW"/>
</dbReference>
<feature type="transmembrane region" description="Helical" evidence="10">
    <location>
        <begin position="137"/>
        <end position="157"/>
    </location>
</feature>
<organism evidence="12 13">
    <name type="scientific">Engystomops pustulosus</name>
    <name type="common">Tungara frog</name>
    <name type="synonym">Physalaemus pustulosus</name>
    <dbReference type="NCBI Taxonomy" id="76066"/>
    <lineage>
        <taxon>Eukaryota</taxon>
        <taxon>Metazoa</taxon>
        <taxon>Chordata</taxon>
        <taxon>Craniata</taxon>
        <taxon>Vertebrata</taxon>
        <taxon>Euteleostomi</taxon>
        <taxon>Amphibia</taxon>
        <taxon>Batrachia</taxon>
        <taxon>Anura</taxon>
        <taxon>Neobatrachia</taxon>
        <taxon>Hyloidea</taxon>
        <taxon>Leptodactylidae</taxon>
        <taxon>Leiuperinae</taxon>
        <taxon>Engystomops</taxon>
    </lineage>
</organism>
<dbReference type="InterPro" id="IPR000276">
    <property type="entry name" value="GPCR_Rhodpsn"/>
</dbReference>
<dbReference type="InterPro" id="IPR000725">
    <property type="entry name" value="Olfact_rcpt"/>
</dbReference>
<dbReference type="FunFam" id="1.20.1070.10:FF:000015">
    <property type="entry name" value="Olfactory receptor"/>
    <property type="match status" value="1"/>
</dbReference>
<dbReference type="PRINTS" id="PR00237">
    <property type="entry name" value="GPCRRHODOPSN"/>
</dbReference>
<keyword evidence="2" id="KW-1003">Cell membrane</keyword>
<keyword evidence="8" id="KW-0675">Receptor</keyword>
<feature type="transmembrane region" description="Helical" evidence="10">
    <location>
        <begin position="232"/>
        <end position="255"/>
    </location>
</feature>
<dbReference type="PRINTS" id="PR00245">
    <property type="entry name" value="OLFACTORYR"/>
</dbReference>
<dbReference type="AlphaFoldDB" id="A0AAV6ZDP1"/>
<sequence>MENFTYNFFILKFTMYSENKTMLSFFFVLIYLTGVMANTTTITVIYRDHRLHTPMYLFLSNLAIVDICYTTSTVPKLVHMLLSGDYTLSFSECFLQMYFFLHVACTEDLLLFVMAYDRYVAICNPLHYHSVLSKKSCIMFMGVVWLAGCIISVIATLTTCNIHLYSNIVPQFLCEFKAFGKISCPNVVFQLVSYMIVVFFGVGPFLCSLISYTRVIIVILHIKSSDGRRKAFSTCSSHLIVLTMYYTTWMVVYSMPSMKDSVFEQTLFILYAIITPMLNPLIYSVRNKDVKRALMKLVGHKVGGE</sequence>
<evidence type="ECO:0000256" key="6">
    <source>
        <dbReference type="ARBA" id="ARBA00023040"/>
    </source>
</evidence>
<comment type="caution">
    <text evidence="12">The sequence shown here is derived from an EMBL/GenBank/DDBJ whole genome shotgun (WGS) entry which is preliminary data.</text>
</comment>
<dbReference type="Pfam" id="PF13853">
    <property type="entry name" value="7tm_4"/>
    <property type="match status" value="1"/>
</dbReference>
<protein>
    <recommendedName>
        <fullName evidence="11">G-protein coupled receptors family 1 profile domain-containing protein</fullName>
    </recommendedName>
</protein>
<keyword evidence="3 10" id="KW-0812">Transmembrane</keyword>
<evidence type="ECO:0000256" key="9">
    <source>
        <dbReference type="ARBA" id="ARBA00023224"/>
    </source>
</evidence>
<feature type="transmembrane region" description="Helical" evidence="10">
    <location>
        <begin position="191"/>
        <end position="220"/>
    </location>
</feature>
<name>A0AAV6ZDP1_ENGPU</name>
<evidence type="ECO:0000256" key="5">
    <source>
        <dbReference type="ARBA" id="ARBA00022989"/>
    </source>
</evidence>
<keyword evidence="7 10" id="KW-0472">Membrane</keyword>
<feature type="transmembrane region" description="Helical" evidence="10">
    <location>
        <begin position="22"/>
        <end position="46"/>
    </location>
</feature>
<keyword evidence="13" id="KW-1185">Reference proteome</keyword>
<dbReference type="SUPFAM" id="SSF81321">
    <property type="entry name" value="Family A G protein-coupled receptor-like"/>
    <property type="match status" value="1"/>
</dbReference>
<evidence type="ECO:0000256" key="2">
    <source>
        <dbReference type="ARBA" id="ARBA00022475"/>
    </source>
</evidence>
<feature type="transmembrane region" description="Helical" evidence="10">
    <location>
        <begin position="55"/>
        <end position="74"/>
    </location>
</feature>
<accession>A0AAV6ZDP1</accession>
<dbReference type="PANTHER" id="PTHR26452">
    <property type="entry name" value="OLFACTORY RECEPTOR"/>
    <property type="match status" value="1"/>
</dbReference>
<keyword evidence="5 10" id="KW-1133">Transmembrane helix</keyword>
<dbReference type="EMBL" id="WNYA01001127">
    <property type="protein sequence ID" value="KAG8546355.1"/>
    <property type="molecule type" value="Genomic_DNA"/>
</dbReference>